<name>W2QTV3_PHYN3</name>
<dbReference type="InterPro" id="IPR012337">
    <property type="entry name" value="RNaseH-like_sf"/>
</dbReference>
<dbReference type="AlphaFoldDB" id="W2QTV3"/>
<proteinExistence type="predicted"/>
<organism evidence="1 2">
    <name type="scientific">Phytophthora nicotianae (strain INRA-310)</name>
    <name type="common">Phytophthora parasitica</name>
    <dbReference type="NCBI Taxonomy" id="761204"/>
    <lineage>
        <taxon>Eukaryota</taxon>
        <taxon>Sar</taxon>
        <taxon>Stramenopiles</taxon>
        <taxon>Oomycota</taxon>
        <taxon>Peronosporomycetes</taxon>
        <taxon>Peronosporales</taxon>
        <taxon>Peronosporaceae</taxon>
        <taxon>Phytophthora</taxon>
    </lineage>
</organism>
<dbReference type="PANTHER" id="PTHR40866">
    <property type="entry name" value="BED-TYPE DOMAIN-CONTAINING PROTEIN"/>
    <property type="match status" value="1"/>
</dbReference>
<dbReference type="GeneID" id="20175824"/>
<gene>
    <name evidence="1" type="ORF">PPTG_05803</name>
</gene>
<evidence type="ECO:0008006" key="3">
    <source>
        <dbReference type="Google" id="ProtNLM"/>
    </source>
</evidence>
<evidence type="ECO:0000313" key="2">
    <source>
        <dbReference type="Proteomes" id="UP000018817"/>
    </source>
</evidence>
<sequence length="438" mass="47798">MDDVTAAILAVVVAAASVSAVIATVDKRGLRRPPKAPKTFNTRAFETALRTPGTGWFHDKLRCNKKSFQRMLLVHAAWGREPGTNTKNPVIKRVALTMLYLVKGGTMDQAATALGISRPRSVAYINKTQDVLSAMAKSMIFMPPAEELAAVEDGFYATAGFPDTIGAETSSIGPQAKTCEETRVQFADWQVWWHRMETACDQSDEASGSLHLDSSRHTEHVLHLNKGLNALLEGHKSTVATVSDLMLVLCHTNNRAALREHTDLSPLRRAGAPCSTCSLGISLADVRALLDSIVQRYPSLKPQLNASANVVHSPVFEAAVVKGAAAYPLESVTPLRLLRKRQSPAPSASHCQADFATAVLRSWKAGAAAPAAEVYLELLQKTPPSSNRVERLFSQAKLVLTPQRLSLLPVNMEMLLFLRTNRSNWDTGTLCDVYRQMH</sequence>
<reference evidence="1 2" key="2">
    <citation type="submission" date="2013-11" db="EMBL/GenBank/DDBJ databases">
        <title>The Genome Sequence of Phytophthora parasitica INRA-310.</title>
        <authorList>
            <consortium name="The Broad Institute Genomics Platform"/>
            <person name="Russ C."/>
            <person name="Tyler B."/>
            <person name="Panabieres F."/>
            <person name="Shan W."/>
            <person name="Tripathy S."/>
            <person name="Grunwald N."/>
            <person name="Machado M."/>
            <person name="Johnson C.S."/>
            <person name="Arredondo F."/>
            <person name="Hong C."/>
            <person name="Coffey M."/>
            <person name="Young S.K."/>
            <person name="Zeng Q."/>
            <person name="Gargeya S."/>
            <person name="Fitzgerald M."/>
            <person name="Abouelleil A."/>
            <person name="Alvarado L."/>
            <person name="Chapman S.B."/>
            <person name="Gainer-Dewar J."/>
            <person name="Goldberg J."/>
            <person name="Griggs A."/>
            <person name="Gujja S."/>
            <person name="Hansen M."/>
            <person name="Howarth C."/>
            <person name="Imamovic A."/>
            <person name="Ireland A."/>
            <person name="Larimer J."/>
            <person name="McCowan C."/>
            <person name="Murphy C."/>
            <person name="Pearson M."/>
            <person name="Poon T.W."/>
            <person name="Priest M."/>
            <person name="Roberts A."/>
            <person name="Saif S."/>
            <person name="Shea T."/>
            <person name="Sykes S."/>
            <person name="Wortman J."/>
            <person name="Nusbaum C."/>
            <person name="Birren B."/>
        </authorList>
    </citation>
    <scope>NUCLEOTIDE SEQUENCE [LARGE SCALE GENOMIC DNA]</scope>
    <source>
        <strain evidence="1 2">INRA-310</strain>
    </source>
</reference>
<dbReference type="RefSeq" id="XP_008897772.1">
    <property type="nucleotide sequence ID" value="XM_008899524.1"/>
</dbReference>
<protein>
    <recommendedName>
        <fullName evidence="3">HAT C-terminal dimerisation domain-containing protein</fullName>
    </recommendedName>
</protein>
<dbReference type="Proteomes" id="UP000018817">
    <property type="component" value="Unassembled WGS sequence"/>
</dbReference>
<dbReference type="EMBL" id="KI669568">
    <property type="protein sequence ID" value="ETN16632.1"/>
    <property type="molecule type" value="Genomic_DNA"/>
</dbReference>
<dbReference type="SUPFAM" id="SSF53098">
    <property type="entry name" value="Ribonuclease H-like"/>
    <property type="match status" value="1"/>
</dbReference>
<dbReference type="VEuPathDB" id="FungiDB:PPTG_05803"/>
<dbReference type="PANTHER" id="PTHR40866:SF1">
    <property type="entry name" value="BED-TYPE DOMAIN-CONTAINING PROTEIN"/>
    <property type="match status" value="1"/>
</dbReference>
<reference evidence="2" key="1">
    <citation type="submission" date="2011-12" db="EMBL/GenBank/DDBJ databases">
        <authorList>
            <consortium name="The Broad Institute Genome Sequencing Platform"/>
            <person name="Russ C."/>
            <person name="Tyler B."/>
            <person name="Panabieres F."/>
            <person name="Shan W."/>
            <person name="Tripathy S."/>
            <person name="Grunwald N."/>
            <person name="Machado M."/>
            <person name="Young S.K."/>
            <person name="Zeng Q."/>
            <person name="Gargeya S."/>
            <person name="Fitzgerald M."/>
            <person name="Haas B."/>
            <person name="Abouelleil A."/>
            <person name="Alvarado L."/>
            <person name="Arachchi H.M."/>
            <person name="Berlin A."/>
            <person name="Chapman S.B."/>
            <person name="Gearin G."/>
            <person name="Goldberg J."/>
            <person name="Griggs A."/>
            <person name="Gujja S."/>
            <person name="Hansen M."/>
            <person name="Heiman D."/>
            <person name="Howarth C."/>
            <person name="Larimer J."/>
            <person name="Lui A."/>
            <person name="MacDonald P.J.P."/>
            <person name="McCowen C."/>
            <person name="Montmayeur A."/>
            <person name="Murphy C."/>
            <person name="Neiman D."/>
            <person name="Pearson M."/>
            <person name="Priest M."/>
            <person name="Roberts A."/>
            <person name="Saif S."/>
            <person name="Shea T."/>
            <person name="Sisk P."/>
            <person name="Stolte C."/>
            <person name="Sykes S."/>
            <person name="Wortman J."/>
            <person name="Nusbaum C."/>
            <person name="Birren B."/>
        </authorList>
    </citation>
    <scope>NUCLEOTIDE SEQUENCE [LARGE SCALE GENOMIC DNA]</scope>
    <source>
        <strain evidence="2">INRA-310</strain>
    </source>
</reference>
<evidence type="ECO:0000313" key="1">
    <source>
        <dbReference type="EMBL" id="ETN16632.1"/>
    </source>
</evidence>
<accession>W2QTV3</accession>